<gene>
    <name evidence="1" type="ORF">EFP84_13040</name>
</gene>
<name>A0AAD0XPG4_9LEPT</name>
<reference evidence="1 2" key="1">
    <citation type="submission" date="2018-11" db="EMBL/GenBank/DDBJ databases">
        <title>Complete genome sequence of Leptospira kmetyi isolate LS 001/16 from soil sample associated with a leptospirosis patient in Kelantan.</title>
        <authorList>
            <person name="Muhammad Yusoff F."/>
            <person name="Muhammad Yusoff S."/>
            <person name="Ahmad M.N."/>
            <person name="Yusof N.Y."/>
            <person name="Aziah I."/>
        </authorList>
    </citation>
    <scope>NUCLEOTIDE SEQUENCE [LARGE SCALE GENOMIC DNA]</scope>
    <source>
        <strain evidence="1 2">LS 001/16</strain>
    </source>
</reference>
<dbReference type="EMBL" id="CP033614">
    <property type="protein sequence ID" value="AYV56349.1"/>
    <property type="molecule type" value="Genomic_DNA"/>
</dbReference>
<dbReference type="AlphaFoldDB" id="A0AAD0XPG4"/>
<sequence>MQLIFFDDGQKIQSRLNERKDKVVTLLIPQSFYDGLARKERLGFGRRISYLLRTYSKFISAYPRLNDTASSTLYQKNEGKLKKLNVRIGTGLWSMLGALAQAHGVSRCYLFNFLLYLDRVGVDDSIVKALKEGVPTFHDVYRYIWQLDLTSNTISRALEFTPNPIKPYISIDYPWDKGITIAQT</sequence>
<evidence type="ECO:0000313" key="1">
    <source>
        <dbReference type="EMBL" id="AYV56349.1"/>
    </source>
</evidence>
<dbReference type="RefSeq" id="WP_123179783.1">
    <property type="nucleotide sequence ID" value="NZ_CP033614.1"/>
</dbReference>
<dbReference type="Proteomes" id="UP000276407">
    <property type="component" value="Chromosome 1"/>
</dbReference>
<dbReference type="InterPro" id="IPR011458">
    <property type="entry name" value="DUF1564"/>
</dbReference>
<dbReference type="KEGG" id="lkm:EFP84_13040"/>
<proteinExistence type="predicted"/>
<organism evidence="1 2">
    <name type="scientific">Leptospira kmetyi</name>
    <dbReference type="NCBI Taxonomy" id="408139"/>
    <lineage>
        <taxon>Bacteria</taxon>
        <taxon>Pseudomonadati</taxon>
        <taxon>Spirochaetota</taxon>
        <taxon>Spirochaetia</taxon>
        <taxon>Leptospirales</taxon>
        <taxon>Leptospiraceae</taxon>
        <taxon>Leptospira</taxon>
    </lineage>
</organism>
<protein>
    <submittedName>
        <fullName evidence="1">DUF1564 domain-containing protein</fullName>
    </submittedName>
</protein>
<dbReference type="Pfam" id="PF07600">
    <property type="entry name" value="DUF1564"/>
    <property type="match status" value="1"/>
</dbReference>
<evidence type="ECO:0000313" key="2">
    <source>
        <dbReference type="Proteomes" id="UP000276407"/>
    </source>
</evidence>
<accession>A0AAD0XPG4</accession>